<dbReference type="RefSeq" id="WP_072556698.1">
    <property type="nucleotide sequence ID" value="NZ_CP018155.1"/>
</dbReference>
<keyword evidence="2" id="KW-1185">Reference proteome</keyword>
<dbReference type="OrthoDB" id="1201356at2"/>
<accession>A0A1L3JLZ6</accession>
<dbReference type="EMBL" id="CP018155">
    <property type="protein sequence ID" value="APG66175.1"/>
    <property type="molecule type" value="Genomic_DNA"/>
</dbReference>
<dbReference type="AlphaFoldDB" id="A0A1L3JLZ6"/>
<dbReference type="KEGG" id="ten:LPB136_12680"/>
<sequence length="126" mass="14756">MELDYIENVNGLDENIVRLYNFNKAEAILFRDLLIDTIINKRQKLDLSQVDFITPRNCNLILGLFKSDEGILTQDNETFFCILTLEGFENMVKLIEPFCLKETRSYQYLYDIDNPTDLLFSPSASW</sequence>
<evidence type="ECO:0000313" key="1">
    <source>
        <dbReference type="EMBL" id="APG66175.1"/>
    </source>
</evidence>
<dbReference type="Proteomes" id="UP000181898">
    <property type="component" value="Chromosome"/>
</dbReference>
<name>A0A1L3JLZ6_9FLAO</name>
<proteinExistence type="predicted"/>
<dbReference type="STRING" id="1850252.LPB136_12680"/>
<evidence type="ECO:0000313" key="2">
    <source>
        <dbReference type="Proteomes" id="UP000181898"/>
    </source>
</evidence>
<organism evidence="1 2">
    <name type="scientific">Tenacibaculum todarodis</name>
    <dbReference type="NCBI Taxonomy" id="1850252"/>
    <lineage>
        <taxon>Bacteria</taxon>
        <taxon>Pseudomonadati</taxon>
        <taxon>Bacteroidota</taxon>
        <taxon>Flavobacteriia</taxon>
        <taxon>Flavobacteriales</taxon>
        <taxon>Flavobacteriaceae</taxon>
        <taxon>Tenacibaculum</taxon>
    </lineage>
</organism>
<gene>
    <name evidence="1" type="ORF">LPB136_12680</name>
</gene>
<reference evidence="1 2" key="1">
    <citation type="submission" date="2016-11" db="EMBL/GenBank/DDBJ databases">
        <title>Tenacibaculum sp. LPB0136, isolated from marine environment.</title>
        <authorList>
            <person name="Kim E."/>
            <person name="Yi H."/>
        </authorList>
    </citation>
    <scope>NUCLEOTIDE SEQUENCE [LARGE SCALE GENOMIC DNA]</scope>
    <source>
        <strain evidence="1 2">LPB0136</strain>
    </source>
</reference>
<protein>
    <submittedName>
        <fullName evidence="1">Uncharacterized protein</fullName>
    </submittedName>
</protein>